<evidence type="ECO:0000313" key="2">
    <source>
        <dbReference type="EMBL" id="ESQ47448.1"/>
    </source>
</evidence>
<dbReference type="EMBL" id="KI517408">
    <property type="protein sequence ID" value="ESQ47448.1"/>
    <property type="molecule type" value="Genomic_DNA"/>
</dbReference>
<dbReference type="AlphaFoldDB" id="V4M577"/>
<evidence type="ECO:0000313" key="3">
    <source>
        <dbReference type="Proteomes" id="UP000030689"/>
    </source>
</evidence>
<gene>
    <name evidence="2" type="ORF">EUTSA_v10022217mg</name>
</gene>
<accession>V4M577</accession>
<dbReference type="Pfam" id="PF14368">
    <property type="entry name" value="LTP_2"/>
    <property type="match status" value="1"/>
</dbReference>
<organism evidence="2 3">
    <name type="scientific">Eutrema salsugineum</name>
    <name type="common">Saltwater cress</name>
    <name type="synonym">Sisymbrium salsugineum</name>
    <dbReference type="NCBI Taxonomy" id="72664"/>
    <lineage>
        <taxon>Eukaryota</taxon>
        <taxon>Viridiplantae</taxon>
        <taxon>Streptophyta</taxon>
        <taxon>Embryophyta</taxon>
        <taxon>Tracheophyta</taxon>
        <taxon>Spermatophyta</taxon>
        <taxon>Magnoliopsida</taxon>
        <taxon>eudicotyledons</taxon>
        <taxon>Gunneridae</taxon>
        <taxon>Pentapetalae</taxon>
        <taxon>rosids</taxon>
        <taxon>malvids</taxon>
        <taxon>Brassicales</taxon>
        <taxon>Brassicaceae</taxon>
        <taxon>Eutremeae</taxon>
        <taxon>Eutrema</taxon>
    </lineage>
</organism>
<dbReference type="SUPFAM" id="SSF47699">
    <property type="entry name" value="Bifunctional inhibitor/lipid-transfer protein/seed storage 2S albumin"/>
    <property type="match status" value="1"/>
</dbReference>
<proteinExistence type="predicted"/>
<dbReference type="Proteomes" id="UP000030689">
    <property type="component" value="Unassembled WGS sequence"/>
</dbReference>
<dbReference type="Gramene" id="ESQ47448">
    <property type="protein sequence ID" value="ESQ47448"/>
    <property type="gene ID" value="EUTSA_v10022217mg"/>
</dbReference>
<dbReference type="InterPro" id="IPR016140">
    <property type="entry name" value="Bifunc_inhib/LTP/seed_store"/>
</dbReference>
<feature type="non-terminal residue" evidence="2">
    <location>
        <position position="1"/>
    </location>
</feature>
<sequence length="67" mass="7566">AKFTFFPPIPKCCRNLKMDKMFCFCEAVIQFFSQLFNINKLGLINHACGDVLTPGWQCGVYTIPDGS</sequence>
<protein>
    <recommendedName>
        <fullName evidence="1">Bifunctional inhibitor/plant lipid transfer protein/seed storage helical domain-containing protein</fullName>
    </recommendedName>
</protein>
<dbReference type="KEGG" id="eus:EUTSA_v10022217mg"/>
<reference evidence="2 3" key="1">
    <citation type="journal article" date="2013" name="Front. Plant Sci.">
        <title>The Reference Genome of the Halophytic Plant Eutrema salsugineum.</title>
        <authorList>
            <person name="Yang R."/>
            <person name="Jarvis D.E."/>
            <person name="Chen H."/>
            <person name="Beilstein M.A."/>
            <person name="Grimwood J."/>
            <person name="Jenkins J."/>
            <person name="Shu S."/>
            <person name="Prochnik S."/>
            <person name="Xin M."/>
            <person name="Ma C."/>
            <person name="Schmutz J."/>
            <person name="Wing R.A."/>
            <person name="Mitchell-Olds T."/>
            <person name="Schumaker K.S."/>
            <person name="Wang X."/>
        </authorList>
    </citation>
    <scope>NUCLEOTIDE SEQUENCE [LARGE SCALE GENOMIC DNA]</scope>
</reference>
<name>V4M577_EUTSA</name>
<keyword evidence="3" id="KW-1185">Reference proteome</keyword>
<dbReference type="InterPro" id="IPR036312">
    <property type="entry name" value="Bifun_inhib/LTP/seed_sf"/>
</dbReference>
<evidence type="ECO:0000259" key="1">
    <source>
        <dbReference type="Pfam" id="PF14368"/>
    </source>
</evidence>
<feature type="domain" description="Bifunctional inhibitor/plant lipid transfer protein/seed storage helical" evidence="1">
    <location>
        <begin position="7"/>
        <end position="58"/>
    </location>
</feature>